<proteinExistence type="predicted"/>
<evidence type="ECO:0000259" key="3">
    <source>
        <dbReference type="PROSITE" id="PS51746"/>
    </source>
</evidence>
<organism evidence="4 5">
    <name type="scientific">Mobiluncus curtisii</name>
    <dbReference type="NCBI Taxonomy" id="2051"/>
    <lineage>
        <taxon>Bacteria</taxon>
        <taxon>Bacillati</taxon>
        <taxon>Actinomycetota</taxon>
        <taxon>Actinomycetes</taxon>
        <taxon>Actinomycetales</taxon>
        <taxon>Actinomycetaceae</taxon>
        <taxon>Mobiluncus</taxon>
    </lineage>
</organism>
<dbReference type="EMBL" id="UASJ01000001">
    <property type="protein sequence ID" value="SQB63285.1"/>
    <property type="molecule type" value="Genomic_DNA"/>
</dbReference>
<keyword evidence="4" id="KW-0378">Hydrolase</keyword>
<dbReference type="PANTHER" id="PTHR13832:SF827">
    <property type="entry name" value="PROTEIN PHOSPHATASE 1L"/>
    <property type="match status" value="1"/>
</dbReference>
<dbReference type="PANTHER" id="PTHR13832">
    <property type="entry name" value="PROTEIN PHOSPHATASE 2C"/>
    <property type="match status" value="1"/>
</dbReference>
<dbReference type="EC" id="3.1.3.16" evidence="4"/>
<feature type="transmembrane region" description="Helical" evidence="2">
    <location>
        <begin position="305"/>
        <end position="327"/>
    </location>
</feature>
<protein>
    <submittedName>
        <fullName evidence="4">PP2C-family Ser/Thr phosphatase</fullName>
        <ecNumber evidence="4">3.1.3.16</ecNumber>
    </submittedName>
</protein>
<keyword evidence="2" id="KW-0812">Transmembrane</keyword>
<dbReference type="SMART" id="SM00332">
    <property type="entry name" value="PP2Cc"/>
    <property type="match status" value="1"/>
</dbReference>
<dbReference type="GO" id="GO:0004722">
    <property type="term" value="F:protein serine/threonine phosphatase activity"/>
    <property type="evidence" value="ECO:0007669"/>
    <property type="project" value="UniProtKB-EC"/>
</dbReference>
<keyword evidence="2" id="KW-0472">Membrane</keyword>
<dbReference type="Pfam" id="PF13672">
    <property type="entry name" value="PP2C_2"/>
    <property type="match status" value="1"/>
</dbReference>
<dbReference type="Proteomes" id="UP000250245">
    <property type="component" value="Unassembled WGS sequence"/>
</dbReference>
<dbReference type="InterPro" id="IPR015655">
    <property type="entry name" value="PP2C"/>
</dbReference>
<keyword evidence="2" id="KW-1133">Transmembrane helix</keyword>
<evidence type="ECO:0000313" key="4">
    <source>
        <dbReference type="EMBL" id="SQB63285.1"/>
    </source>
</evidence>
<dbReference type="PROSITE" id="PS51746">
    <property type="entry name" value="PPM_2"/>
    <property type="match status" value="1"/>
</dbReference>
<dbReference type="CDD" id="cd00143">
    <property type="entry name" value="PP2Cc"/>
    <property type="match status" value="1"/>
</dbReference>
<evidence type="ECO:0000256" key="1">
    <source>
        <dbReference type="SAM" id="MobiDB-lite"/>
    </source>
</evidence>
<dbReference type="SUPFAM" id="SSF81606">
    <property type="entry name" value="PP2C-like"/>
    <property type="match status" value="1"/>
</dbReference>
<dbReference type="GeneID" id="55564800"/>
<feature type="region of interest" description="Disordered" evidence="1">
    <location>
        <begin position="406"/>
        <end position="442"/>
    </location>
</feature>
<gene>
    <name evidence="4" type="primary">pstP_1</name>
    <name evidence="4" type="ORF">NCTC11820_00048</name>
</gene>
<feature type="domain" description="PPM-type phosphatase" evidence="3">
    <location>
        <begin position="6"/>
        <end position="239"/>
    </location>
</feature>
<dbReference type="AlphaFoldDB" id="A0A2X2YRK7"/>
<dbReference type="InterPro" id="IPR001932">
    <property type="entry name" value="PPM-type_phosphatase-like_dom"/>
</dbReference>
<reference evidence="4 5" key="1">
    <citation type="submission" date="2018-06" db="EMBL/GenBank/DDBJ databases">
        <authorList>
            <consortium name="Pathogen Informatics"/>
            <person name="Doyle S."/>
        </authorList>
    </citation>
    <scope>NUCLEOTIDE SEQUENCE [LARGE SCALE GENOMIC DNA]</scope>
    <source>
        <strain evidence="4 5">NCTC11820</strain>
    </source>
</reference>
<accession>A0A2X2YRK7</accession>
<dbReference type="InterPro" id="IPR036457">
    <property type="entry name" value="PPM-type-like_dom_sf"/>
</dbReference>
<dbReference type="OMA" id="ITQDHTW"/>
<sequence>MSIQLRYAARSHVGLVRKNNQDSGYAGPHLLVLADGMGGPAGGDIASSVAVAHLAPLDADSHAADDLLNLLRDAIGEAHRDLVELSGSHEELQGLGTTCVAILRSGNKMAMVHVGDSRAYLLRDGELTQVTKDHSFVQYLVESGELTPEEAAHHPKRSVLLRVLGDSEGDVTLDESVRAAVVGDRWLLCSDGLSGVVSAETISTVLAEGETPESCCEELVGLALKSGAPDNVTCVIADVVDSDEELTATAPQIVGAASIRPAGASISEATPAEKAAMLRRGKPLEQDEFATRTPKDPRKMTRRGWFIGIFLTLVILAGLGFGAWFSYGWTQTQYFLGVNHGEVTLFRGINQSIGTWDLYHPVEGLGVRNSDLAPVIQQRLEKSISLRSREEARALIASWRDTGMIKGAKKPTRKLVNPNPTTPPTEATTSTDDDGNTAGGNQ</sequence>
<name>A0A2X2YRK7_9ACTO</name>
<evidence type="ECO:0000256" key="2">
    <source>
        <dbReference type="SAM" id="Phobius"/>
    </source>
</evidence>
<dbReference type="SMART" id="SM00331">
    <property type="entry name" value="PP2C_SIG"/>
    <property type="match status" value="1"/>
</dbReference>
<dbReference type="RefSeq" id="WP_004007855.1">
    <property type="nucleotide sequence ID" value="NZ_CP068112.1"/>
</dbReference>
<dbReference type="Gene3D" id="3.60.40.10">
    <property type="entry name" value="PPM-type phosphatase domain"/>
    <property type="match status" value="1"/>
</dbReference>
<evidence type="ECO:0000313" key="5">
    <source>
        <dbReference type="Proteomes" id="UP000250245"/>
    </source>
</evidence>